<keyword evidence="2" id="KW-0067">ATP-binding</keyword>
<feature type="domain" description="DNA mismatch repair proteins mutS family" evidence="5">
    <location>
        <begin position="371"/>
        <end position="558"/>
    </location>
</feature>
<dbReference type="GO" id="GO:0005524">
    <property type="term" value="F:ATP binding"/>
    <property type="evidence" value="ECO:0007669"/>
    <property type="project" value="UniProtKB-KW"/>
</dbReference>
<dbReference type="AlphaFoldDB" id="B7ANV6"/>
<dbReference type="GO" id="GO:0006298">
    <property type="term" value="P:mismatch repair"/>
    <property type="evidence" value="ECO:0007669"/>
    <property type="project" value="InterPro"/>
</dbReference>
<dbReference type="STRING" id="483218.BACPEC_00360"/>
<dbReference type="PANTHER" id="PTHR11361">
    <property type="entry name" value="DNA MISMATCH REPAIR PROTEIN MUTS FAMILY MEMBER"/>
    <property type="match status" value="1"/>
</dbReference>
<gene>
    <name evidence="6" type="ORF">BACPEC_00360</name>
</gene>
<comment type="caution">
    <text evidence="6">The sequence shown here is derived from an EMBL/GenBank/DDBJ whole genome shotgun (WGS) entry which is preliminary data.</text>
</comment>
<evidence type="ECO:0000256" key="1">
    <source>
        <dbReference type="ARBA" id="ARBA00022741"/>
    </source>
</evidence>
<feature type="transmembrane region" description="Helical" evidence="4">
    <location>
        <begin position="6"/>
        <end position="24"/>
    </location>
</feature>
<sequence>MDTNSLQIIVIIVIVILTCIYVYVRNKKNAAAAIERRITKEWGNIPSKKYTSDSYSNISHYFRNSTGVPAHVIDDITWNDLGMDDIFRLINNTYSSTGQEYLYKLLRTPCAEEEVLKEFGTLADIFGTDEALRKSMQRAYMKLGTSRNISVSDYLEVITGLEPESNAKHYAGWAAITASFALLAFSPAAGIAAICIVIGYIVVSYYKCKAQIDPYLACVNHILKLDECSSDVISVISSHDGLEDYVTQLSQLHHIMAADLKGSGILGASSGLDGSVAAMLLDYVRILTHLDIIRFNKMIKKIALHKEQVFLMMELLGRLESAIAVASFRQYLDSNNGWCEPGLSHSSIRLNAEGLYHPLINNPVANSIDEEHCVLITGSNASGKSTFLKTIAINAILAQTIYTCTAASYSAGYYRIYSSMALRDDISRSESYYMAEIRSLKRIMDAARQQDSCPVLCFIDEVLRGTNTVERIAASAQILKYMAERRVLCFAATHDIELTELLESCYSNYHFQEEVLDNDVKFNYRLYTGRAASRNAIKLLSIMGYDDAIIASAEQMASDFIKTGKWRNI</sequence>
<keyword evidence="3" id="KW-0238">DNA-binding</keyword>
<dbReference type="InterPro" id="IPR027417">
    <property type="entry name" value="P-loop_NTPase"/>
</dbReference>
<keyword evidence="4" id="KW-0472">Membrane</keyword>
<dbReference type="Pfam" id="PF00488">
    <property type="entry name" value="MutS_V"/>
    <property type="match status" value="1"/>
</dbReference>
<dbReference type="SMART" id="SM00534">
    <property type="entry name" value="MUTSac"/>
    <property type="match status" value="1"/>
</dbReference>
<dbReference type="eggNOG" id="COG0249">
    <property type="taxonomic scope" value="Bacteria"/>
</dbReference>
<keyword evidence="1" id="KW-0547">Nucleotide-binding</keyword>
<dbReference type="Gene3D" id="3.40.50.300">
    <property type="entry name" value="P-loop containing nucleotide triphosphate hydrolases"/>
    <property type="match status" value="1"/>
</dbReference>
<dbReference type="HOGENOM" id="CLU_030717_1_0_9"/>
<proteinExistence type="predicted"/>
<dbReference type="InterPro" id="IPR000432">
    <property type="entry name" value="DNA_mismatch_repair_MutS_C"/>
</dbReference>
<keyword evidence="7" id="KW-1185">Reference proteome</keyword>
<name>B7ANV6_9FIRM</name>
<keyword evidence="4" id="KW-1133">Transmembrane helix</keyword>
<evidence type="ECO:0000256" key="4">
    <source>
        <dbReference type="SAM" id="Phobius"/>
    </source>
</evidence>
<reference evidence="6 7" key="1">
    <citation type="submission" date="2008-11" db="EMBL/GenBank/DDBJ databases">
        <title>Draft genome sequence of Bacteroides pectinophilus (ATCC 43243).</title>
        <authorList>
            <person name="Sudarsanam P."/>
            <person name="Ley R."/>
            <person name="Guruge J."/>
            <person name="Turnbaugh P.J."/>
            <person name="Mahowald M."/>
            <person name="Liep D."/>
            <person name="Gordon J."/>
        </authorList>
    </citation>
    <scope>NUCLEOTIDE SEQUENCE [LARGE SCALE GENOMIC DNA]</scope>
    <source>
        <strain evidence="6 7">ATCC 43243</strain>
    </source>
</reference>
<evidence type="ECO:0000256" key="3">
    <source>
        <dbReference type="ARBA" id="ARBA00023125"/>
    </source>
</evidence>
<dbReference type="InterPro" id="IPR045076">
    <property type="entry name" value="MutS"/>
</dbReference>
<dbReference type="GO" id="GO:0005829">
    <property type="term" value="C:cytosol"/>
    <property type="evidence" value="ECO:0007669"/>
    <property type="project" value="TreeGrafter"/>
</dbReference>
<dbReference type="EMBL" id="ABVQ01000033">
    <property type="protein sequence ID" value="EEC58613.1"/>
    <property type="molecule type" value="Genomic_DNA"/>
</dbReference>
<evidence type="ECO:0000313" key="6">
    <source>
        <dbReference type="EMBL" id="EEC58613.1"/>
    </source>
</evidence>
<accession>B7ANV6</accession>
<organism evidence="6 7">
    <name type="scientific">[Bacteroides] pectinophilus ATCC 43243</name>
    <dbReference type="NCBI Taxonomy" id="483218"/>
    <lineage>
        <taxon>Bacteria</taxon>
        <taxon>Bacillati</taxon>
        <taxon>Bacillota</taxon>
        <taxon>Clostridia</taxon>
        <taxon>Eubacteriales</taxon>
    </lineage>
</organism>
<evidence type="ECO:0000313" key="7">
    <source>
        <dbReference type="Proteomes" id="UP000003136"/>
    </source>
</evidence>
<dbReference type="PANTHER" id="PTHR11361:SF152">
    <property type="entry name" value="DNA MISMATCH REPAIR PROTEIN"/>
    <property type="match status" value="1"/>
</dbReference>
<dbReference type="Proteomes" id="UP000003136">
    <property type="component" value="Unassembled WGS sequence"/>
</dbReference>
<protein>
    <recommendedName>
        <fullName evidence="5">DNA mismatch repair proteins mutS family domain-containing protein</fullName>
    </recommendedName>
</protein>
<feature type="transmembrane region" description="Helical" evidence="4">
    <location>
        <begin position="170"/>
        <end position="203"/>
    </location>
</feature>
<evidence type="ECO:0000256" key="2">
    <source>
        <dbReference type="ARBA" id="ARBA00022840"/>
    </source>
</evidence>
<reference evidence="6 7" key="2">
    <citation type="submission" date="2008-11" db="EMBL/GenBank/DDBJ databases">
        <authorList>
            <person name="Fulton L."/>
            <person name="Clifton S."/>
            <person name="Fulton B."/>
            <person name="Xu J."/>
            <person name="Minx P."/>
            <person name="Pepin K.H."/>
            <person name="Johnson M."/>
            <person name="Bhonagiri V."/>
            <person name="Nash W.E."/>
            <person name="Mardis E.R."/>
            <person name="Wilson R.K."/>
        </authorList>
    </citation>
    <scope>NUCLEOTIDE SEQUENCE [LARGE SCALE GENOMIC DNA]</scope>
    <source>
        <strain evidence="6 7">ATCC 43243</strain>
    </source>
</reference>
<keyword evidence="4" id="KW-0812">Transmembrane</keyword>
<dbReference type="GO" id="GO:0030983">
    <property type="term" value="F:mismatched DNA binding"/>
    <property type="evidence" value="ECO:0007669"/>
    <property type="project" value="InterPro"/>
</dbReference>
<dbReference type="GO" id="GO:0140664">
    <property type="term" value="F:ATP-dependent DNA damage sensor activity"/>
    <property type="evidence" value="ECO:0007669"/>
    <property type="project" value="InterPro"/>
</dbReference>
<dbReference type="SUPFAM" id="SSF52540">
    <property type="entry name" value="P-loop containing nucleoside triphosphate hydrolases"/>
    <property type="match status" value="1"/>
</dbReference>
<evidence type="ECO:0000259" key="5">
    <source>
        <dbReference type="SMART" id="SM00534"/>
    </source>
</evidence>